<feature type="domain" description="WCX" evidence="1">
    <location>
        <begin position="554"/>
        <end position="588"/>
    </location>
</feature>
<dbReference type="Gene3D" id="3.40.50.300">
    <property type="entry name" value="P-loop containing nucleotide triphosphate hydrolases"/>
    <property type="match status" value="1"/>
</dbReference>
<dbReference type="InterPro" id="IPR057727">
    <property type="entry name" value="WCX_dom"/>
</dbReference>
<gene>
    <name evidence="2" type="ORF">GS597_11330</name>
</gene>
<accession>A0A8K2A8D2</accession>
<evidence type="ECO:0000259" key="1">
    <source>
        <dbReference type="Pfam" id="PF25583"/>
    </source>
</evidence>
<name>A0A8K2A8D2_9CYAN</name>
<dbReference type="Proteomes" id="UP000607397">
    <property type="component" value="Unassembled WGS sequence"/>
</dbReference>
<reference evidence="2" key="1">
    <citation type="submission" date="2019-12" db="EMBL/GenBank/DDBJ databases">
        <title>High-Quality draft genome sequences of three cyanobacteria isolated from the limestone walls of the Old Cathedral of Coimbra.</title>
        <authorList>
            <person name="Tiago I."/>
            <person name="Soares F."/>
            <person name="Portugal A."/>
        </authorList>
    </citation>
    <scope>NUCLEOTIDE SEQUENCE [LARGE SCALE GENOMIC DNA]</scope>
    <source>
        <strain evidence="2">C</strain>
    </source>
</reference>
<protein>
    <submittedName>
        <fullName evidence="2">WYL domain-containing protein</fullName>
    </submittedName>
</protein>
<dbReference type="EMBL" id="WVIC01000021">
    <property type="protein sequence ID" value="NCJ07089.1"/>
    <property type="molecule type" value="Genomic_DNA"/>
</dbReference>
<dbReference type="InterPro" id="IPR027417">
    <property type="entry name" value="P-loop_NTPase"/>
</dbReference>
<evidence type="ECO:0000313" key="2">
    <source>
        <dbReference type="EMBL" id="NCJ07089.1"/>
    </source>
</evidence>
<proteinExistence type="predicted"/>
<sequence>MAWNFSKEVTLETCYARNQNRKRQVPDYVITSMFEALKDWPPVVAEGFVDVCPVPFRRGQIDFDAIENRIQHLPVARRERQKSYREYQAHDYSHFLDFERLMFLISLLIRYPGLGILHQTQPERLTTLLGDKAQSISNSISEVQALMTRHCGPVYADPKALQADLDWLESHGLVNNSDPAKSLVLTTNPMPDPLPLSMCHPYSGHKAFEQLISELRFISHSPFIDSAGDTVQEALIKTMASRGLLPEEVDPSNNFQISPYVNKFQYDIRHVFKPYGIMTQKPYRKGYFLGTGILNSGELLRVFKLLENQAQKLKDSTALEDYQNFQQRLKYLKLDSDDSHSVRTVLHRPIVDTSLSEFALSLAHDSELIEQAIREAKKVTLRFLKGSGRFGSEDDQSFEVLPIQIGFYKIGWYLGYQRQDGRIAFDRLDRLVLHGGMSMSSFVAEQDRAQQQLEQLLDAGWGIHMGREAEEQRAFLNPKTQATVEETVELWFATRIFRFVSAGTQRLPKRLTMSPRPDGAPMSQMEHTQIFTELPTKDVQFPHRFKAIVPRWVVREDVDFRRWILGFAGEVKVIAPEGLRQEIQQQGADICKVYI</sequence>
<dbReference type="RefSeq" id="WP_161825570.1">
    <property type="nucleotide sequence ID" value="NZ_WVIC01000021.1"/>
</dbReference>
<dbReference type="Pfam" id="PF25583">
    <property type="entry name" value="WCX"/>
    <property type="match status" value="1"/>
</dbReference>
<evidence type="ECO:0000313" key="3">
    <source>
        <dbReference type="Proteomes" id="UP000607397"/>
    </source>
</evidence>
<keyword evidence="3" id="KW-1185">Reference proteome</keyword>
<dbReference type="AlphaFoldDB" id="A0A8K2A8D2"/>
<organism evidence="2 3">
    <name type="scientific">Petrachloros mirabilis ULC683</name>
    <dbReference type="NCBI Taxonomy" id="2781853"/>
    <lineage>
        <taxon>Bacteria</taxon>
        <taxon>Bacillati</taxon>
        <taxon>Cyanobacteriota</taxon>
        <taxon>Cyanophyceae</taxon>
        <taxon>Synechococcales</taxon>
        <taxon>Petrachlorosaceae</taxon>
        <taxon>Petrachloros</taxon>
        <taxon>Petrachloros mirabilis</taxon>
    </lineage>
</organism>
<comment type="caution">
    <text evidence="2">The sequence shown here is derived from an EMBL/GenBank/DDBJ whole genome shotgun (WGS) entry which is preliminary data.</text>
</comment>